<dbReference type="Proteomes" id="UP000026960">
    <property type="component" value="Chromosome 1"/>
</dbReference>
<dbReference type="Gramene" id="OBART01G06160.1">
    <property type="protein sequence ID" value="OBART01G06160.1"/>
    <property type="gene ID" value="OBART01G06160"/>
</dbReference>
<protein>
    <submittedName>
        <fullName evidence="1">Uncharacterized protein</fullName>
    </submittedName>
</protein>
<reference evidence="1" key="1">
    <citation type="journal article" date="2009" name="Rice">
        <title>De Novo Next Generation Sequencing of Plant Genomes.</title>
        <authorList>
            <person name="Rounsley S."/>
            <person name="Marri P.R."/>
            <person name="Yu Y."/>
            <person name="He R."/>
            <person name="Sisneros N."/>
            <person name="Goicoechea J.L."/>
            <person name="Lee S.J."/>
            <person name="Angelova A."/>
            <person name="Kudrna D."/>
            <person name="Luo M."/>
            <person name="Affourtit J."/>
            <person name="Desany B."/>
            <person name="Knight J."/>
            <person name="Niazi F."/>
            <person name="Egholm M."/>
            <person name="Wing R.A."/>
        </authorList>
    </citation>
    <scope>NUCLEOTIDE SEQUENCE [LARGE SCALE GENOMIC DNA]</scope>
    <source>
        <strain evidence="1">cv. IRGC 105608</strain>
    </source>
</reference>
<reference evidence="1" key="2">
    <citation type="submission" date="2015-03" db="UniProtKB">
        <authorList>
            <consortium name="EnsemblPlants"/>
        </authorList>
    </citation>
    <scope>IDENTIFICATION</scope>
</reference>
<sequence length="150" mass="15601">MNGLLHPRFVFPEAAAMAGSRAGSAQALGGCAAALTKGVAGDDLSLHATVPSLAVPASYLDPVILVVAGRRRPLSAALVNTFAFGQANTRHSSHAPLQEKLKREVPGGKMAGCCVFLRWPSTLPSLRSLDDSKVASLSSPAVTVVVEKEW</sequence>
<proteinExistence type="predicted"/>
<dbReference type="AlphaFoldDB" id="A0A0D3EKN4"/>
<dbReference type="PaxDb" id="65489-OBART01G06160.1"/>
<evidence type="ECO:0000313" key="2">
    <source>
        <dbReference type="Proteomes" id="UP000026960"/>
    </source>
</evidence>
<name>A0A0D3EKN4_9ORYZ</name>
<accession>A0A0D3EKN4</accession>
<dbReference type="EnsemblPlants" id="OBART01G06160.1">
    <property type="protein sequence ID" value="OBART01G06160.1"/>
    <property type="gene ID" value="OBART01G06160"/>
</dbReference>
<dbReference type="HOGENOM" id="CLU_1743292_0_0_1"/>
<evidence type="ECO:0000313" key="1">
    <source>
        <dbReference type="EnsemblPlants" id="OBART01G06160.1"/>
    </source>
</evidence>
<keyword evidence="2" id="KW-1185">Reference proteome</keyword>
<organism evidence="1">
    <name type="scientific">Oryza barthii</name>
    <dbReference type="NCBI Taxonomy" id="65489"/>
    <lineage>
        <taxon>Eukaryota</taxon>
        <taxon>Viridiplantae</taxon>
        <taxon>Streptophyta</taxon>
        <taxon>Embryophyta</taxon>
        <taxon>Tracheophyta</taxon>
        <taxon>Spermatophyta</taxon>
        <taxon>Magnoliopsida</taxon>
        <taxon>Liliopsida</taxon>
        <taxon>Poales</taxon>
        <taxon>Poaceae</taxon>
        <taxon>BOP clade</taxon>
        <taxon>Oryzoideae</taxon>
        <taxon>Oryzeae</taxon>
        <taxon>Oryzinae</taxon>
        <taxon>Oryza</taxon>
    </lineage>
</organism>